<organism evidence="2 3">
    <name type="scientific">Ephemerocybe angulata</name>
    <dbReference type="NCBI Taxonomy" id="980116"/>
    <lineage>
        <taxon>Eukaryota</taxon>
        <taxon>Fungi</taxon>
        <taxon>Dikarya</taxon>
        <taxon>Basidiomycota</taxon>
        <taxon>Agaricomycotina</taxon>
        <taxon>Agaricomycetes</taxon>
        <taxon>Agaricomycetidae</taxon>
        <taxon>Agaricales</taxon>
        <taxon>Agaricineae</taxon>
        <taxon>Psathyrellaceae</taxon>
        <taxon>Ephemerocybe</taxon>
    </lineage>
</organism>
<dbReference type="InterPro" id="IPR006073">
    <property type="entry name" value="GTP-bd"/>
</dbReference>
<keyword evidence="3" id="KW-1185">Reference proteome</keyword>
<accession>A0A8H6HB54</accession>
<name>A0A8H6HB54_9AGAR</name>
<gene>
    <name evidence="2" type="ORF">DFP72DRAFT_936056</name>
</gene>
<dbReference type="EMBL" id="JACGCI010000163">
    <property type="protein sequence ID" value="KAF6742887.1"/>
    <property type="molecule type" value="Genomic_DNA"/>
</dbReference>
<comment type="caution">
    <text evidence="2">The sequence shown here is derived from an EMBL/GenBank/DDBJ whole genome shotgun (WGS) entry which is preliminary data.</text>
</comment>
<dbReference type="SUPFAM" id="SSF52540">
    <property type="entry name" value="P-loop containing nucleoside triphosphate hydrolases"/>
    <property type="match status" value="1"/>
</dbReference>
<dbReference type="Pfam" id="PF01926">
    <property type="entry name" value="MMR_HSR1"/>
    <property type="match status" value="1"/>
</dbReference>
<dbReference type="GO" id="GO:0005525">
    <property type="term" value="F:GTP binding"/>
    <property type="evidence" value="ECO:0007669"/>
    <property type="project" value="InterPro"/>
</dbReference>
<dbReference type="Proteomes" id="UP000521943">
    <property type="component" value="Unassembled WGS sequence"/>
</dbReference>
<reference evidence="2 3" key="1">
    <citation type="submission" date="2020-07" db="EMBL/GenBank/DDBJ databases">
        <title>Comparative genomics of pyrophilous fungi reveals a link between fire events and developmental genes.</title>
        <authorList>
            <consortium name="DOE Joint Genome Institute"/>
            <person name="Steindorff A.S."/>
            <person name="Carver A."/>
            <person name="Calhoun S."/>
            <person name="Stillman K."/>
            <person name="Liu H."/>
            <person name="Lipzen A."/>
            <person name="Pangilinan J."/>
            <person name="Labutti K."/>
            <person name="Bruns T.D."/>
            <person name="Grigoriev I.V."/>
        </authorList>
    </citation>
    <scope>NUCLEOTIDE SEQUENCE [LARGE SCALE GENOMIC DNA]</scope>
    <source>
        <strain evidence="2 3">CBS 144469</strain>
    </source>
</reference>
<dbReference type="InterPro" id="IPR027417">
    <property type="entry name" value="P-loop_NTPase"/>
</dbReference>
<evidence type="ECO:0000313" key="2">
    <source>
        <dbReference type="EMBL" id="KAF6742887.1"/>
    </source>
</evidence>
<protein>
    <recommendedName>
        <fullName evidence="1">G domain-containing protein</fullName>
    </recommendedName>
</protein>
<sequence>MPRSPFDVHKAKWVKDDDVYMKDSRQGDIVIPVMGAMGGGKSTFINNCLSHFGTNGPLAPTSAGFQAGTSKVAHYTATYTTGRRLVLVDTPGFDHGQLEAAEVLRRIAVWLSASYSDGVTVAGVVYIYDVASIRYTKGHELWMDLFEKLCGCDSLSGVMVATTRVGTIPDGLEPVQEQELRNKWKSLLEGHPCAEMFHLENSTSSAASLIVDDNKSVDKTEAGRLVKQGSGDQWFKVWKKWYSKVLDRS</sequence>
<proteinExistence type="predicted"/>
<evidence type="ECO:0000313" key="3">
    <source>
        <dbReference type="Proteomes" id="UP000521943"/>
    </source>
</evidence>
<dbReference type="AlphaFoldDB" id="A0A8H6HB54"/>
<dbReference type="Gene3D" id="3.40.50.300">
    <property type="entry name" value="P-loop containing nucleotide triphosphate hydrolases"/>
    <property type="match status" value="1"/>
</dbReference>
<dbReference type="OrthoDB" id="8954335at2759"/>
<feature type="domain" description="G" evidence="1">
    <location>
        <begin position="33"/>
        <end position="100"/>
    </location>
</feature>
<evidence type="ECO:0000259" key="1">
    <source>
        <dbReference type="Pfam" id="PF01926"/>
    </source>
</evidence>